<dbReference type="Gene3D" id="3.10.350.10">
    <property type="entry name" value="LysM domain"/>
    <property type="match status" value="2"/>
</dbReference>
<gene>
    <name evidence="2" type="ORF">A2617_04330</name>
</gene>
<protein>
    <recommendedName>
        <fullName evidence="1">LysM domain-containing protein</fullName>
    </recommendedName>
</protein>
<dbReference type="InterPro" id="IPR052196">
    <property type="entry name" value="Bact_Kbp"/>
</dbReference>
<dbReference type="InterPro" id="IPR036779">
    <property type="entry name" value="LysM_dom_sf"/>
</dbReference>
<dbReference type="PANTHER" id="PTHR34700:SF4">
    <property type="entry name" value="PHAGE-LIKE ELEMENT PBSX PROTEIN XKDP"/>
    <property type="match status" value="1"/>
</dbReference>
<dbReference type="PROSITE" id="PS51782">
    <property type="entry name" value="LYSM"/>
    <property type="match status" value="2"/>
</dbReference>
<reference evidence="2 3" key="1">
    <citation type="journal article" date="2016" name="Nat. Commun.">
        <title>Thousands of microbial genomes shed light on interconnected biogeochemical processes in an aquifer system.</title>
        <authorList>
            <person name="Anantharaman K."/>
            <person name="Brown C.T."/>
            <person name="Hug L.A."/>
            <person name="Sharon I."/>
            <person name="Castelle C.J."/>
            <person name="Probst A.J."/>
            <person name="Thomas B.C."/>
            <person name="Singh A."/>
            <person name="Wilkins M.J."/>
            <person name="Karaoz U."/>
            <person name="Brodie E.L."/>
            <person name="Williams K.H."/>
            <person name="Hubbard S.S."/>
            <person name="Banfield J.F."/>
        </authorList>
    </citation>
    <scope>NUCLEOTIDE SEQUENCE [LARGE SCALE GENOMIC DNA]</scope>
</reference>
<dbReference type="Proteomes" id="UP000177135">
    <property type="component" value="Unassembled WGS sequence"/>
</dbReference>
<proteinExistence type="predicted"/>
<dbReference type="EMBL" id="MFEC01000019">
    <property type="protein sequence ID" value="OGE71153.1"/>
    <property type="molecule type" value="Genomic_DNA"/>
</dbReference>
<accession>A0A1F5N0P1</accession>
<comment type="caution">
    <text evidence="2">The sequence shown here is derived from an EMBL/GenBank/DDBJ whole genome shotgun (WGS) entry which is preliminary data.</text>
</comment>
<name>A0A1F5N0P1_9BACT</name>
<sequence length="135" mass="14695">MEDVKVENLPGKYTVKEGDTLFDIAQKYYADGYKYSEISTTNKLENPDVLEVGQVLDIPKLEASAESTGTGGSTNLTIWGEKISGETYTVAEGDWLSTIAGRAYGDPTVYTQIVEANNIANPDVIEVGQTLKLPR</sequence>
<evidence type="ECO:0000313" key="2">
    <source>
        <dbReference type="EMBL" id="OGE71153.1"/>
    </source>
</evidence>
<dbReference type="AlphaFoldDB" id="A0A1F5N0P1"/>
<feature type="domain" description="LysM" evidence="1">
    <location>
        <begin position="11"/>
        <end position="58"/>
    </location>
</feature>
<feature type="domain" description="LysM" evidence="1">
    <location>
        <begin position="86"/>
        <end position="133"/>
    </location>
</feature>
<dbReference type="SMART" id="SM00257">
    <property type="entry name" value="LysM"/>
    <property type="match status" value="2"/>
</dbReference>
<evidence type="ECO:0000259" key="1">
    <source>
        <dbReference type="PROSITE" id="PS51782"/>
    </source>
</evidence>
<dbReference type="InterPro" id="IPR018392">
    <property type="entry name" value="LysM"/>
</dbReference>
<dbReference type="Pfam" id="PF01476">
    <property type="entry name" value="LysM"/>
    <property type="match status" value="2"/>
</dbReference>
<dbReference type="CDD" id="cd00118">
    <property type="entry name" value="LysM"/>
    <property type="match status" value="2"/>
</dbReference>
<evidence type="ECO:0000313" key="3">
    <source>
        <dbReference type="Proteomes" id="UP000177135"/>
    </source>
</evidence>
<dbReference type="SUPFAM" id="SSF54106">
    <property type="entry name" value="LysM domain"/>
    <property type="match status" value="2"/>
</dbReference>
<dbReference type="PANTHER" id="PTHR34700">
    <property type="entry name" value="POTASSIUM BINDING PROTEIN KBP"/>
    <property type="match status" value="1"/>
</dbReference>
<organism evidence="2 3">
    <name type="scientific">Candidatus Daviesbacteria bacterium RIFOXYD1_FULL_41_10</name>
    <dbReference type="NCBI Taxonomy" id="1797801"/>
    <lineage>
        <taxon>Bacteria</taxon>
        <taxon>Candidatus Daviesiibacteriota</taxon>
    </lineage>
</organism>